<dbReference type="NCBIfam" id="TIGR03349">
    <property type="entry name" value="IV_VI_DotU"/>
    <property type="match status" value="1"/>
</dbReference>
<dbReference type="InterPro" id="IPR017732">
    <property type="entry name" value="T4/T6SS_DotU"/>
</dbReference>
<proteinExistence type="predicted"/>
<dbReference type="NCBIfam" id="NF038228">
    <property type="entry name" value="IcmH_DotU_IVB"/>
    <property type="match status" value="1"/>
</dbReference>
<name>A0A837G499_9VIBR</name>
<dbReference type="Pfam" id="PF09850">
    <property type="entry name" value="DotU"/>
    <property type="match status" value="1"/>
</dbReference>
<protein>
    <submittedName>
        <fullName evidence="1">Membrane protein</fullName>
    </submittedName>
</protein>
<dbReference type="Gene3D" id="3.30.70.1070">
    <property type="entry name" value="Sporulation related repeat"/>
    <property type="match status" value="1"/>
</dbReference>
<dbReference type="EMBL" id="JXXR01000017">
    <property type="protein sequence ID" value="KJY70588.1"/>
    <property type="molecule type" value="Genomic_DNA"/>
</dbReference>
<organism evidence="1">
    <name type="scientific">Vibrio coralliilyticus</name>
    <dbReference type="NCBI Taxonomy" id="190893"/>
    <lineage>
        <taxon>Bacteria</taxon>
        <taxon>Pseudomonadati</taxon>
        <taxon>Pseudomonadota</taxon>
        <taxon>Gammaproteobacteria</taxon>
        <taxon>Vibrionales</taxon>
        <taxon>Vibrionaceae</taxon>
        <taxon>Vibrio</taxon>
    </lineage>
</organism>
<dbReference type="InterPro" id="IPR036680">
    <property type="entry name" value="SPOR-like_sf"/>
</dbReference>
<dbReference type="InterPro" id="IPR007730">
    <property type="entry name" value="SPOR-like_dom"/>
</dbReference>
<reference evidence="1" key="1">
    <citation type="journal article" date="2015" name="BMC Genomics">
        <title>Genome mining reveals unlocked bioactive potential of marine Gram-negative bacteria.</title>
        <authorList>
            <person name="Machado H."/>
            <person name="Sonnenschein E.C."/>
            <person name="Melchiorsen J."/>
            <person name="Gram L."/>
        </authorList>
    </citation>
    <scope>NUCLEOTIDE SEQUENCE</scope>
    <source>
        <strain evidence="1">S2052</strain>
    </source>
</reference>
<comment type="caution">
    <text evidence="1">The sequence shown here is derived from an EMBL/GenBank/DDBJ whole genome shotgun (WGS) entry which is preliminary data.</text>
</comment>
<dbReference type="GO" id="GO:0042834">
    <property type="term" value="F:peptidoglycan binding"/>
    <property type="evidence" value="ECO:0007669"/>
    <property type="project" value="InterPro"/>
</dbReference>
<dbReference type="PANTHER" id="PTHR38033:SF1">
    <property type="entry name" value="DOTU FAMILY TYPE IV_VI SECRETION SYSTEM PROTEIN"/>
    <property type="match status" value="1"/>
</dbReference>
<dbReference type="PROSITE" id="PS51724">
    <property type="entry name" value="SPOR"/>
    <property type="match status" value="1"/>
</dbReference>
<dbReference type="Pfam" id="PF05036">
    <property type="entry name" value="SPOR"/>
    <property type="match status" value="1"/>
</dbReference>
<dbReference type="PANTHER" id="PTHR38033">
    <property type="entry name" value="MEMBRANE PROTEIN-RELATED"/>
    <property type="match status" value="1"/>
</dbReference>
<accession>A0A837G499</accession>
<evidence type="ECO:0000313" key="1">
    <source>
        <dbReference type="EMBL" id="KJY70588.1"/>
    </source>
</evidence>
<dbReference type="SUPFAM" id="SSF110997">
    <property type="entry name" value="Sporulation related repeat"/>
    <property type="match status" value="1"/>
</dbReference>
<dbReference type="Gene3D" id="1.25.40.590">
    <property type="entry name" value="Type IV / VI secretion system, DotU"/>
    <property type="match status" value="1"/>
</dbReference>
<dbReference type="InterPro" id="IPR038522">
    <property type="entry name" value="T4/T6SS_DotU_sf"/>
</dbReference>
<dbReference type="RefSeq" id="WP_006962076.1">
    <property type="nucleotide sequence ID" value="NZ_CP063051.1"/>
</dbReference>
<gene>
    <name evidence="1" type="ORF">TW71_16275</name>
</gene>
<dbReference type="AlphaFoldDB" id="A0A837G499"/>
<sequence>MDYLDEETLVWDTNKSDFTDKNNDENTSRWVSVNASKNHHEFLNYFDKAENQLINISSELLSTTLKVSTLPEPEDVTTLRHQLVSNINEIKAKGAELTYPVAVIDKLCFLYAVVLDELIIYSEWGEKRGWENKTLLSELFGMRNGGELFFTVAEKATRQPHKLIDLLEVIYIFLNIGFKGQYRESGSEQLKSFIHQLEQVISQYRQSNSIHCRTRVKQPKARKPTRRKRYLLTTLFFSTLIALSIGLTHFWYEKTMPQRARDFNFLPDFSERYVLSGEVNDIVFISNDDDLVNTPQRASKVEMVDATPPPSMLTSKSEWLVQLATFSSQKNADAFISTLSPSAYTPIVEQFHSFYRVIVRSESSQQAREIKAWYLEKDAIKAIIVQNKKTIKETKKTSEAP</sequence>